<evidence type="ECO:0000313" key="5">
    <source>
        <dbReference type="Proteomes" id="UP000039324"/>
    </source>
</evidence>
<evidence type="ECO:0000256" key="1">
    <source>
        <dbReference type="SAM" id="MobiDB-lite"/>
    </source>
</evidence>
<dbReference type="OrthoDB" id="273917at2759"/>
<evidence type="ECO:0000313" key="4">
    <source>
        <dbReference type="EMBL" id="SPQ94399.1"/>
    </source>
</evidence>
<dbReference type="GO" id="GO:0004842">
    <property type="term" value="F:ubiquitin-protein transferase activity"/>
    <property type="evidence" value="ECO:0007669"/>
    <property type="project" value="InterPro"/>
</dbReference>
<keyword evidence="4" id="KW-0496">Mitochondrion</keyword>
<sequence>MGTDLHGPDAAAVYHDLHVGAPEFVSQLVPLSSMSGGPPAPSPPTSPAPLSPTPPELSSNGCCWADSSPVSTAAATSSTYDATIDSSLSAPISRWCAAPLHQLMSEITPTPASDAHRMQVLSYIESLIRKSLGAKIFPYGSLALKTYLPDADINVCAFFTHNHQKTWGQRALKALTRPGTPDSPAHAGLHVSHADLVSGNTPDAAKVIRARVADLTFEISANVSHGLSTCALFEEVDRLVDQQHLFKRSILLCKAWARHDARIIDAQHGMLTSYVVRCLVLTVFNAYHDVIRQPMDALVMLWQYLAAFDWDRHAWDLYGPVYLHGLPRTSEPVRQHPTAFPSNVQPLVSKQLAARYGTSSSSPADAVFTGRLLNVIDPTNPSHNLTASLSRRSAAHIRSQLTEQSRLAVTILRDAAASAAAVADLLVRLIPGTMAKYGASTTTTATPRLTVHVPASYSLTGDLSLMTRHILQAGEFDMPDISERDLVELVVQILRENDGVVTVGKMGSLMHSATNNHSLPAMLKTRYGGLKKLLRRHENIFALAADHPHNPHVMLLPGYETALHMWTPPPPAASVSLPSSPCPSPVPTMCAPTPLTPASSSLLGNIWARPGSQNTSSGRGSSTSLLPPRPASVPVTPSWTSDPVWSIPAVPSPSAWMSSTLPEEFHCPITGALMRDPVVAQDGVTYDRSSLEMLRQANRGFSPLTGLPLDLTAVYPNLALKALLTKIRQDELVLTNRPSHSPTSARIGQYDHIASIWG</sequence>
<dbReference type="InterPro" id="IPR058921">
    <property type="entry name" value="PAP/OAS1-rel"/>
</dbReference>
<dbReference type="Proteomes" id="UP000290189">
    <property type="component" value="Unassembled WGS sequence"/>
</dbReference>
<dbReference type="EMBL" id="OVEO01000002">
    <property type="protein sequence ID" value="SPQ94399.1"/>
    <property type="molecule type" value="Genomic_DNA"/>
</dbReference>
<dbReference type="PROSITE" id="PS51698">
    <property type="entry name" value="U_BOX"/>
    <property type="match status" value="1"/>
</dbReference>
<dbReference type="InterPro" id="IPR013083">
    <property type="entry name" value="Znf_RING/FYVE/PHD"/>
</dbReference>
<geneLocation type="mitochondrion" evidence="4"/>
<dbReference type="Gene3D" id="1.10.1410.10">
    <property type="match status" value="1"/>
</dbReference>
<dbReference type="STRING" id="37360.A0A0G4ISW0"/>
<dbReference type="Pfam" id="PF26180">
    <property type="entry name" value="PAP-OAS1"/>
    <property type="match status" value="1"/>
</dbReference>
<dbReference type="InterPro" id="IPR058920">
    <property type="entry name" value="PAP-OAS1-bd-rel"/>
</dbReference>
<dbReference type="Gene3D" id="3.30.40.10">
    <property type="entry name" value="Zinc/RING finger domain, C3HC4 (zinc finger)"/>
    <property type="match status" value="1"/>
</dbReference>
<evidence type="ECO:0000259" key="2">
    <source>
        <dbReference type="PROSITE" id="PS51698"/>
    </source>
</evidence>
<dbReference type="SUPFAM" id="SSF81631">
    <property type="entry name" value="PAP/OAS1 substrate-binding domain"/>
    <property type="match status" value="1"/>
</dbReference>
<proteinExistence type="predicted"/>
<feature type="compositionally biased region" description="Pro residues" evidence="1">
    <location>
        <begin position="38"/>
        <end position="55"/>
    </location>
</feature>
<feature type="compositionally biased region" description="Low complexity" evidence="1">
    <location>
        <begin position="611"/>
        <end position="624"/>
    </location>
</feature>
<dbReference type="SUPFAM" id="SSF81301">
    <property type="entry name" value="Nucleotidyltransferase"/>
    <property type="match status" value="1"/>
</dbReference>
<dbReference type="InterPro" id="IPR043519">
    <property type="entry name" value="NT_sf"/>
</dbReference>
<feature type="region of interest" description="Disordered" evidence="1">
    <location>
        <begin position="603"/>
        <end position="637"/>
    </location>
</feature>
<dbReference type="Pfam" id="PF04564">
    <property type="entry name" value="U-box"/>
    <property type="match status" value="1"/>
</dbReference>
<dbReference type="SUPFAM" id="SSF57850">
    <property type="entry name" value="RING/U-box"/>
    <property type="match status" value="1"/>
</dbReference>
<evidence type="ECO:0000313" key="3">
    <source>
        <dbReference type="EMBL" id="CEO98312.1"/>
    </source>
</evidence>
<dbReference type="InterPro" id="IPR003613">
    <property type="entry name" value="Ubox_domain"/>
</dbReference>
<organism evidence="3 5">
    <name type="scientific">Plasmodiophora brassicae</name>
    <name type="common">Clubroot disease agent</name>
    <dbReference type="NCBI Taxonomy" id="37360"/>
    <lineage>
        <taxon>Eukaryota</taxon>
        <taxon>Sar</taxon>
        <taxon>Rhizaria</taxon>
        <taxon>Endomyxa</taxon>
        <taxon>Phytomyxea</taxon>
        <taxon>Plasmodiophorida</taxon>
        <taxon>Plasmodiophoridae</taxon>
        <taxon>Plasmodiophora</taxon>
    </lineage>
</organism>
<evidence type="ECO:0000313" key="6">
    <source>
        <dbReference type="Proteomes" id="UP000290189"/>
    </source>
</evidence>
<dbReference type="AlphaFoldDB" id="A0A0G4ISW0"/>
<reference evidence="3 5" key="1">
    <citation type="submission" date="2015-02" db="EMBL/GenBank/DDBJ databases">
        <authorList>
            <person name="Chooi Y.-H."/>
        </authorList>
    </citation>
    <scope>NUCLEOTIDE SEQUENCE [LARGE SCALE GENOMIC DNA]</scope>
    <source>
        <strain evidence="3">E3</strain>
    </source>
</reference>
<name>A0A0G4ISW0_PLABS</name>
<protein>
    <recommendedName>
        <fullName evidence="2">U-box domain-containing protein</fullName>
    </recommendedName>
</protein>
<dbReference type="CDD" id="cd16655">
    <property type="entry name" value="RING-Ubox_WDSUB1-like"/>
    <property type="match status" value="1"/>
</dbReference>
<accession>A0A0G4ISW0</accession>
<dbReference type="GO" id="GO:0016567">
    <property type="term" value="P:protein ubiquitination"/>
    <property type="evidence" value="ECO:0007669"/>
    <property type="project" value="InterPro"/>
</dbReference>
<reference evidence="4 6" key="2">
    <citation type="submission" date="2018-03" db="EMBL/GenBank/DDBJ databases">
        <authorList>
            <person name="Fogelqvist J."/>
        </authorList>
    </citation>
    <scope>NUCLEOTIDE SEQUENCE [LARGE SCALE GENOMIC DNA]</scope>
</reference>
<gene>
    <name evidence="3" type="ORF">PBRA_006426</name>
    <name evidence="4" type="ORF">PLBR_LOCUS1614</name>
</gene>
<dbReference type="PANTHER" id="PTHR45979:SF30">
    <property type="entry name" value="NUCLEOTIDYLTRANSFERASE"/>
    <property type="match status" value="1"/>
</dbReference>
<dbReference type="EMBL" id="CDSF01000084">
    <property type="protein sequence ID" value="CEO98312.1"/>
    <property type="molecule type" value="Genomic_DNA"/>
</dbReference>
<dbReference type="SMART" id="SM00504">
    <property type="entry name" value="Ubox"/>
    <property type="match status" value="1"/>
</dbReference>
<keyword evidence="5" id="KW-1185">Reference proteome</keyword>
<feature type="region of interest" description="Disordered" evidence="1">
    <location>
        <begin position="30"/>
        <end position="58"/>
    </location>
</feature>
<dbReference type="PANTHER" id="PTHR45979">
    <property type="entry name" value="PAP/OAS1 SUBSTRATE-BINDING DOMAIN SUPERFAMILY"/>
    <property type="match status" value="1"/>
</dbReference>
<feature type="domain" description="U-box" evidence="2">
    <location>
        <begin position="660"/>
        <end position="734"/>
    </location>
</feature>
<dbReference type="Proteomes" id="UP000039324">
    <property type="component" value="Unassembled WGS sequence"/>
</dbReference>